<keyword evidence="6" id="KW-0675">Receptor</keyword>
<evidence type="ECO:0000313" key="9">
    <source>
        <dbReference type="EMBL" id="OXA62517.1"/>
    </source>
</evidence>
<organism evidence="9 10">
    <name type="scientific">Folsomia candida</name>
    <name type="common">Springtail</name>
    <dbReference type="NCBI Taxonomy" id="158441"/>
    <lineage>
        <taxon>Eukaryota</taxon>
        <taxon>Metazoa</taxon>
        <taxon>Ecdysozoa</taxon>
        <taxon>Arthropoda</taxon>
        <taxon>Hexapoda</taxon>
        <taxon>Collembola</taxon>
        <taxon>Entomobryomorpha</taxon>
        <taxon>Isotomoidea</taxon>
        <taxon>Isotomidae</taxon>
        <taxon>Proisotominae</taxon>
        <taxon>Folsomia</taxon>
    </lineage>
</organism>
<evidence type="ECO:0000256" key="3">
    <source>
        <dbReference type="ARBA" id="ARBA00022692"/>
    </source>
</evidence>
<evidence type="ECO:0000256" key="2">
    <source>
        <dbReference type="ARBA" id="ARBA00022475"/>
    </source>
</evidence>
<evidence type="ECO:0000256" key="4">
    <source>
        <dbReference type="ARBA" id="ARBA00022989"/>
    </source>
</evidence>
<keyword evidence="2" id="KW-1003">Cell membrane</keyword>
<reference evidence="9 10" key="1">
    <citation type="submission" date="2015-12" db="EMBL/GenBank/DDBJ databases">
        <title>The genome of Folsomia candida.</title>
        <authorList>
            <person name="Faddeeva A."/>
            <person name="Derks M.F."/>
            <person name="Anvar Y."/>
            <person name="Smit S."/>
            <person name="Van Straalen N."/>
            <person name="Roelofs D."/>
        </authorList>
    </citation>
    <scope>NUCLEOTIDE SEQUENCE [LARGE SCALE GENOMIC DNA]</scope>
    <source>
        <strain evidence="9 10">VU population</strain>
        <tissue evidence="9">Whole body</tissue>
    </source>
</reference>
<protein>
    <recommendedName>
        <fullName evidence="11">Ionotropic glutamate receptor C-terminal domain-containing protein</fullName>
    </recommendedName>
</protein>
<dbReference type="EMBL" id="LNIX01000001">
    <property type="protein sequence ID" value="OXA62517.1"/>
    <property type="molecule type" value="Genomic_DNA"/>
</dbReference>
<keyword evidence="10" id="KW-1185">Reference proteome</keyword>
<dbReference type="GO" id="GO:0005886">
    <property type="term" value="C:plasma membrane"/>
    <property type="evidence" value="ECO:0007669"/>
    <property type="project" value="UniProtKB-SubCell"/>
</dbReference>
<dbReference type="Gene3D" id="1.10.287.70">
    <property type="match status" value="1"/>
</dbReference>
<evidence type="ECO:0008006" key="11">
    <source>
        <dbReference type="Google" id="ProtNLM"/>
    </source>
</evidence>
<comment type="subcellular location">
    <subcellularLocation>
        <location evidence="1">Cell membrane</location>
        <topology evidence="1">Multi-pass membrane protein</topology>
    </subcellularLocation>
</comment>
<sequence>MGTTNYGTFGQPHLTNIISQTHPCITHIVHHNLDFHHYDQAKVVHPIVTVPTPPTLSWPEEFNHLVNTTKKHNHVRHTLHHQSFCHFFLFYSNPPFDPDSLGHLLRFHILLFYSFENTKMTLRYYDTFLTPNCYALLVTNMSKNVSKENKLYAFYLKKFGRFPNSYTLSVIQHFGVLMLPKDVSPARICTHSPEMSKPVYSNLQCWKEQGGHIMNRMRATEPRNLFKISFSFPGFSPDSREKALGVKRLNQIQAGDMYILLIALGQSLNITLKEYCFSDQDKYECKISEVWADQTTHNWEQSIWYSSIVVTGSKNVHFLTCNSKTEGSFNLYVKPFDGVTWAGVGLSAIVVTASLKLMSFEQAKLNGKAKSCNRLHTFTLLYWVIGTLFEQIETVGGKIDRFSAIRVLIGVWILACTVITNGYRSLVITSLNAPLELIFPDTFEWISLLNRLLLIFYDISHPLYFQQVKVFEDLYPNITEYRRSILSNSSCYSTLSTPNNISSADYLSIERYSVYFFFAGISYSAWGSKSSDLPLLKRLLDPRQLPFPKKFIPFLKKTFNNEVINKVVIPHKEIWPAIEDELLLCEKSVYVGTKQDTESYKDYFKKKYPTAKRFHISRDSIRVAITGWNFPIDQSHTFVRGFKNFLDFGIYNELLWFEKYNHVGKNNVSVDINKTELNGVSQQIARGKTSEGMQNVFLVWMGGLAISVIVEIMYQIFERSRLTAKKHQLRRYI</sequence>
<accession>A0A226EZE3</accession>
<evidence type="ECO:0000256" key="8">
    <source>
        <dbReference type="SAM" id="Phobius"/>
    </source>
</evidence>
<evidence type="ECO:0000256" key="6">
    <source>
        <dbReference type="ARBA" id="ARBA00023170"/>
    </source>
</evidence>
<keyword evidence="7" id="KW-0325">Glycoprotein</keyword>
<keyword evidence="3 8" id="KW-0812">Transmembrane</keyword>
<evidence type="ECO:0000256" key="7">
    <source>
        <dbReference type="ARBA" id="ARBA00023180"/>
    </source>
</evidence>
<dbReference type="Proteomes" id="UP000198287">
    <property type="component" value="Unassembled WGS sequence"/>
</dbReference>
<dbReference type="InterPro" id="IPR052192">
    <property type="entry name" value="Insect_Ionotropic_Sensory_Rcpt"/>
</dbReference>
<evidence type="ECO:0000256" key="1">
    <source>
        <dbReference type="ARBA" id="ARBA00004651"/>
    </source>
</evidence>
<keyword evidence="5 8" id="KW-0472">Membrane</keyword>
<dbReference type="PANTHER" id="PTHR42643:SF35">
    <property type="entry name" value="IONOTROPIC RECEPTOR 68A, ISOFORM A"/>
    <property type="match status" value="1"/>
</dbReference>
<evidence type="ECO:0000313" key="10">
    <source>
        <dbReference type="Proteomes" id="UP000198287"/>
    </source>
</evidence>
<keyword evidence="4 8" id="KW-1133">Transmembrane helix</keyword>
<dbReference type="AlphaFoldDB" id="A0A226EZE3"/>
<name>A0A226EZE3_FOLCA</name>
<feature type="transmembrane region" description="Helical" evidence="8">
    <location>
        <begin position="696"/>
        <end position="717"/>
    </location>
</feature>
<gene>
    <name evidence="9" type="ORF">Fcan01_00544</name>
</gene>
<comment type="caution">
    <text evidence="9">The sequence shown here is derived from an EMBL/GenBank/DDBJ whole genome shotgun (WGS) entry which is preliminary data.</text>
</comment>
<proteinExistence type="predicted"/>
<dbReference type="PANTHER" id="PTHR42643">
    <property type="entry name" value="IONOTROPIC RECEPTOR 20A-RELATED"/>
    <property type="match status" value="1"/>
</dbReference>
<evidence type="ECO:0000256" key="5">
    <source>
        <dbReference type="ARBA" id="ARBA00023136"/>
    </source>
</evidence>